<evidence type="ECO:0000313" key="2">
    <source>
        <dbReference type="Proteomes" id="UP000198211"/>
    </source>
</evidence>
<reference evidence="2" key="1">
    <citation type="submission" date="2017-03" db="EMBL/GenBank/DDBJ databases">
        <title>Phytopthora megakarya and P. palmivora, two closely related causual agents of cacao black pod achieved similar genome size and gene model numbers by different mechanisms.</title>
        <authorList>
            <person name="Ali S."/>
            <person name="Shao J."/>
            <person name="Larry D.J."/>
            <person name="Kronmiller B."/>
            <person name="Shen D."/>
            <person name="Strem M.D."/>
            <person name="Melnick R.L."/>
            <person name="Guiltinan M.J."/>
            <person name="Tyler B.M."/>
            <person name="Meinhardt L.W."/>
            <person name="Bailey B.A."/>
        </authorList>
    </citation>
    <scope>NUCLEOTIDE SEQUENCE [LARGE SCALE GENOMIC DNA]</scope>
    <source>
        <strain evidence="2">zdho120</strain>
    </source>
</reference>
<evidence type="ECO:0000313" key="1">
    <source>
        <dbReference type="EMBL" id="OWZ00658.1"/>
    </source>
</evidence>
<organism evidence="1 2">
    <name type="scientific">Phytophthora megakarya</name>
    <dbReference type="NCBI Taxonomy" id="4795"/>
    <lineage>
        <taxon>Eukaryota</taxon>
        <taxon>Sar</taxon>
        <taxon>Stramenopiles</taxon>
        <taxon>Oomycota</taxon>
        <taxon>Peronosporomycetes</taxon>
        <taxon>Peronosporales</taxon>
        <taxon>Peronosporaceae</taxon>
        <taxon>Phytophthora</taxon>
    </lineage>
</organism>
<keyword evidence="2" id="KW-1185">Reference proteome</keyword>
<sequence length="69" mass="7931">MTRSLLAWTKSESYNFKRNPTVSKLVQTRTVGTQFPGDLVEKKHVQFKCDPDGKVCSETISTQMYRGFQ</sequence>
<gene>
    <name evidence="1" type="ORF">PHMEG_00028106</name>
</gene>
<name>A0A225V6Y9_9STRA</name>
<dbReference type="Proteomes" id="UP000198211">
    <property type="component" value="Unassembled WGS sequence"/>
</dbReference>
<dbReference type="EMBL" id="NBNE01007442">
    <property type="protein sequence ID" value="OWZ00658.1"/>
    <property type="molecule type" value="Genomic_DNA"/>
</dbReference>
<proteinExistence type="predicted"/>
<protein>
    <submittedName>
        <fullName evidence="1">Uncharacterized protein</fullName>
    </submittedName>
</protein>
<dbReference type="AlphaFoldDB" id="A0A225V6Y9"/>
<comment type="caution">
    <text evidence="1">The sequence shown here is derived from an EMBL/GenBank/DDBJ whole genome shotgun (WGS) entry which is preliminary data.</text>
</comment>
<accession>A0A225V6Y9</accession>